<dbReference type="AlphaFoldDB" id="A0ABD5XY53"/>
<keyword evidence="2" id="KW-1185">Reference proteome</keyword>
<protein>
    <submittedName>
        <fullName evidence="1">HEAT repeat domain-containing protein</fullName>
    </submittedName>
</protein>
<comment type="caution">
    <text evidence="1">The sequence shown here is derived from an EMBL/GenBank/DDBJ whole genome shotgun (WGS) entry which is preliminary data.</text>
</comment>
<dbReference type="Gene3D" id="1.25.10.10">
    <property type="entry name" value="Leucine-rich Repeat Variant"/>
    <property type="match status" value="2"/>
</dbReference>
<accession>A0ABD5XY53</accession>
<organism evidence="1 2">
    <name type="scientific">Halosimplex aquaticum</name>
    <dbReference type="NCBI Taxonomy" id="3026162"/>
    <lineage>
        <taxon>Archaea</taxon>
        <taxon>Methanobacteriati</taxon>
        <taxon>Methanobacteriota</taxon>
        <taxon>Stenosarchaea group</taxon>
        <taxon>Halobacteria</taxon>
        <taxon>Halobacteriales</taxon>
        <taxon>Haloarculaceae</taxon>
        <taxon>Halosimplex</taxon>
    </lineage>
</organism>
<dbReference type="Pfam" id="PF13646">
    <property type="entry name" value="HEAT_2"/>
    <property type="match status" value="1"/>
</dbReference>
<dbReference type="GeneID" id="78820367"/>
<dbReference type="Proteomes" id="UP001596432">
    <property type="component" value="Unassembled WGS sequence"/>
</dbReference>
<name>A0ABD5XY53_9EURY</name>
<dbReference type="SUPFAM" id="SSF48371">
    <property type="entry name" value="ARM repeat"/>
    <property type="match status" value="1"/>
</dbReference>
<proteinExistence type="predicted"/>
<dbReference type="RefSeq" id="WP_274325659.1">
    <property type="nucleotide sequence ID" value="NZ_CP118158.1"/>
</dbReference>
<reference evidence="1 2" key="1">
    <citation type="journal article" date="2019" name="Int. J. Syst. Evol. Microbiol.">
        <title>The Global Catalogue of Microorganisms (GCM) 10K type strain sequencing project: providing services to taxonomists for standard genome sequencing and annotation.</title>
        <authorList>
            <consortium name="The Broad Institute Genomics Platform"/>
            <consortium name="The Broad Institute Genome Sequencing Center for Infectious Disease"/>
            <person name="Wu L."/>
            <person name="Ma J."/>
        </authorList>
    </citation>
    <scope>NUCLEOTIDE SEQUENCE [LARGE SCALE GENOMIC DNA]</scope>
    <source>
        <strain evidence="1 2">XZYJT29</strain>
    </source>
</reference>
<evidence type="ECO:0000313" key="2">
    <source>
        <dbReference type="Proteomes" id="UP001596432"/>
    </source>
</evidence>
<dbReference type="EMBL" id="JBHTAS010000001">
    <property type="protein sequence ID" value="MFC7140092.1"/>
    <property type="molecule type" value="Genomic_DNA"/>
</dbReference>
<dbReference type="InterPro" id="IPR011989">
    <property type="entry name" value="ARM-like"/>
</dbReference>
<sequence>MSDGSTAPLADVDLESLTAADVDDEEVRAALGSDDPVVRQRGTRVCATLAARDADAVRPLADDIVARLADDSLAVARHAGTALVSLSEAHPEAVRGDLDPVVDFAESDLGGVRMVGARVLGNVVVDRPAAVAPYVGRLVAAVADAEGTYVQSDLEEHAEAAQAADDVAAENVARANKEEAQKRVVARAALANVVVAVAEDDPDAVAGLVDEVAALLADPDPNVVGAALDTLNAVAEDDPDAVAPAVDAIADCLDHGDEMLRARAVRTLGFAGATETVDRLREVAETDDDEDVRDLAAETADYLETA</sequence>
<dbReference type="InterPro" id="IPR016024">
    <property type="entry name" value="ARM-type_fold"/>
</dbReference>
<gene>
    <name evidence="1" type="ORF">ACFQMA_09630</name>
</gene>
<evidence type="ECO:0000313" key="1">
    <source>
        <dbReference type="EMBL" id="MFC7140092.1"/>
    </source>
</evidence>